<dbReference type="EMBL" id="BMAW01045360">
    <property type="protein sequence ID" value="GFS49304.1"/>
    <property type="molecule type" value="Genomic_DNA"/>
</dbReference>
<dbReference type="AlphaFoldDB" id="A0A8X6JPH9"/>
<reference evidence="1" key="1">
    <citation type="submission" date="2020-08" db="EMBL/GenBank/DDBJ databases">
        <title>Multicomponent nature underlies the extraordinary mechanical properties of spider dragline silk.</title>
        <authorList>
            <person name="Kono N."/>
            <person name="Nakamura H."/>
            <person name="Mori M."/>
            <person name="Yoshida Y."/>
            <person name="Ohtoshi R."/>
            <person name="Malay A.D."/>
            <person name="Moran D.A.P."/>
            <person name="Tomita M."/>
            <person name="Numata K."/>
            <person name="Arakawa K."/>
        </authorList>
    </citation>
    <scope>NUCLEOTIDE SEQUENCE</scope>
</reference>
<proteinExistence type="predicted"/>
<protein>
    <submittedName>
        <fullName evidence="1">Uncharacterized protein</fullName>
    </submittedName>
</protein>
<sequence length="127" mass="14346">MDQHPHLSCRACAWKGNLLVIRRGPPRSPERERFSCSFVGVDHEGETNHYLIRQARCPLFPKDSVPINPVSSGAFVVFSKNATFSKVTKRLRSALRTPNNVLQFHPIKSMLQAYFVNLDLASPQSII</sequence>
<gene>
    <name evidence="1" type="ORF">NPIL_410811</name>
</gene>
<keyword evidence="2" id="KW-1185">Reference proteome</keyword>
<accession>A0A8X6JPH9</accession>
<dbReference type="Proteomes" id="UP000887013">
    <property type="component" value="Unassembled WGS sequence"/>
</dbReference>
<organism evidence="1 2">
    <name type="scientific">Nephila pilipes</name>
    <name type="common">Giant wood spider</name>
    <name type="synonym">Nephila maculata</name>
    <dbReference type="NCBI Taxonomy" id="299642"/>
    <lineage>
        <taxon>Eukaryota</taxon>
        <taxon>Metazoa</taxon>
        <taxon>Ecdysozoa</taxon>
        <taxon>Arthropoda</taxon>
        <taxon>Chelicerata</taxon>
        <taxon>Arachnida</taxon>
        <taxon>Araneae</taxon>
        <taxon>Araneomorphae</taxon>
        <taxon>Entelegynae</taxon>
        <taxon>Araneoidea</taxon>
        <taxon>Nephilidae</taxon>
        <taxon>Nephila</taxon>
    </lineage>
</organism>
<comment type="caution">
    <text evidence="1">The sequence shown here is derived from an EMBL/GenBank/DDBJ whole genome shotgun (WGS) entry which is preliminary data.</text>
</comment>
<evidence type="ECO:0000313" key="1">
    <source>
        <dbReference type="EMBL" id="GFS49304.1"/>
    </source>
</evidence>
<name>A0A8X6JPH9_NEPPI</name>
<evidence type="ECO:0000313" key="2">
    <source>
        <dbReference type="Proteomes" id="UP000887013"/>
    </source>
</evidence>